<dbReference type="Pfam" id="PF14693">
    <property type="entry name" value="Ribosomal_TL5_C"/>
    <property type="match status" value="1"/>
</dbReference>
<dbReference type="InterPro" id="IPR037121">
    <property type="entry name" value="Ribosomal_bL25_C"/>
</dbReference>
<dbReference type="NCBIfam" id="TIGR00731">
    <property type="entry name" value="bL25_bact_ctc"/>
    <property type="match status" value="1"/>
</dbReference>
<dbReference type="RefSeq" id="WP_010026785.1">
    <property type="nucleotide sequence ID" value="NZ_AFVQ02000185.1"/>
</dbReference>
<dbReference type="GO" id="GO:0022625">
    <property type="term" value="C:cytosolic large ribosomal subunit"/>
    <property type="evidence" value="ECO:0007669"/>
    <property type="project" value="TreeGrafter"/>
</dbReference>
<organism evidence="9 10">
    <name type="scientific">Sporolactobacillus inulinus CASD</name>
    <dbReference type="NCBI Taxonomy" id="1069536"/>
    <lineage>
        <taxon>Bacteria</taxon>
        <taxon>Bacillati</taxon>
        <taxon>Bacillota</taxon>
        <taxon>Bacilli</taxon>
        <taxon>Bacillales</taxon>
        <taxon>Sporolactobacillaceae</taxon>
        <taxon>Sporolactobacillus</taxon>
    </lineage>
</organism>
<dbReference type="OrthoDB" id="9790002at2"/>
<dbReference type="CDD" id="cd00495">
    <property type="entry name" value="Ribosomal_L25_TL5_CTC"/>
    <property type="match status" value="1"/>
</dbReference>
<keyword evidence="4 5" id="KW-0687">Ribonucleoprotein</keyword>
<evidence type="ECO:0000256" key="3">
    <source>
        <dbReference type="ARBA" id="ARBA00022980"/>
    </source>
</evidence>
<keyword evidence="2 5" id="KW-0694">RNA-binding</keyword>
<feature type="region of interest" description="Disordered" evidence="6">
    <location>
        <begin position="183"/>
        <end position="208"/>
    </location>
</feature>
<dbReference type="SUPFAM" id="SSF50715">
    <property type="entry name" value="Ribosomal protein L25-like"/>
    <property type="match status" value="1"/>
</dbReference>
<dbReference type="AlphaFoldDB" id="A0A0U1QLC9"/>
<evidence type="ECO:0000259" key="7">
    <source>
        <dbReference type="Pfam" id="PF01386"/>
    </source>
</evidence>
<dbReference type="Pfam" id="PF01386">
    <property type="entry name" value="Ribosomal_L25p"/>
    <property type="match status" value="1"/>
</dbReference>
<dbReference type="EMBL" id="AFVQ02000185">
    <property type="protein sequence ID" value="KLI01582.1"/>
    <property type="molecule type" value="Genomic_DNA"/>
</dbReference>
<evidence type="ECO:0000256" key="5">
    <source>
        <dbReference type="HAMAP-Rule" id="MF_01334"/>
    </source>
</evidence>
<dbReference type="InterPro" id="IPR029751">
    <property type="entry name" value="Ribosomal_L25_dom"/>
</dbReference>
<dbReference type="InterPro" id="IPR020057">
    <property type="entry name" value="Ribosomal_bL25_b-dom"/>
</dbReference>
<evidence type="ECO:0000313" key="10">
    <source>
        <dbReference type="Proteomes" id="UP000035553"/>
    </source>
</evidence>
<gene>
    <name evidence="5" type="primary">rplY</name>
    <name evidence="5" type="synonym">ctc</name>
    <name evidence="9" type="ORF">SINU_12685</name>
</gene>
<evidence type="ECO:0000256" key="6">
    <source>
        <dbReference type="SAM" id="MobiDB-lite"/>
    </source>
</evidence>
<dbReference type="Gene3D" id="2.40.240.10">
    <property type="entry name" value="Ribosomal Protein L25, Chain P"/>
    <property type="match status" value="1"/>
</dbReference>
<protein>
    <recommendedName>
        <fullName evidence="5">Large ribosomal subunit protein bL25</fullName>
    </recommendedName>
    <alternativeName>
        <fullName evidence="5">General stress protein CTC</fullName>
    </alternativeName>
</protein>
<accession>A0A0U1QLC9</accession>
<dbReference type="PANTHER" id="PTHR33284">
    <property type="entry name" value="RIBOSOMAL PROTEIN L25/GLN-TRNA SYNTHETASE, ANTI-CODON-BINDING DOMAIN-CONTAINING PROTEIN"/>
    <property type="match status" value="1"/>
</dbReference>
<comment type="similarity">
    <text evidence="5">Belongs to the bacterial ribosomal protein bL25 family. CTC subfamily.</text>
</comment>
<dbReference type="Proteomes" id="UP000035553">
    <property type="component" value="Unassembled WGS sequence"/>
</dbReference>
<dbReference type="InterPro" id="IPR001021">
    <property type="entry name" value="Ribosomal_bL25_long"/>
</dbReference>
<name>A0A0U1QLC9_9BACL</name>
<evidence type="ECO:0000256" key="2">
    <source>
        <dbReference type="ARBA" id="ARBA00022884"/>
    </source>
</evidence>
<keyword evidence="10" id="KW-1185">Reference proteome</keyword>
<dbReference type="InterPro" id="IPR020056">
    <property type="entry name" value="Rbsml_bL25/Gln-tRNA_synth_N"/>
</dbReference>
<evidence type="ECO:0000259" key="8">
    <source>
        <dbReference type="Pfam" id="PF14693"/>
    </source>
</evidence>
<feature type="domain" description="Large ribosomal subunit protein bL25 L25" evidence="7">
    <location>
        <begin position="4"/>
        <end position="91"/>
    </location>
</feature>
<keyword evidence="1 5" id="KW-0699">rRNA-binding</keyword>
<dbReference type="HAMAP" id="MF_01334">
    <property type="entry name" value="Ribosomal_bL25_CTC"/>
    <property type="match status" value="1"/>
</dbReference>
<evidence type="ECO:0000313" key="9">
    <source>
        <dbReference type="EMBL" id="KLI01582.1"/>
    </source>
</evidence>
<keyword evidence="3 5" id="KW-0689">Ribosomal protein</keyword>
<dbReference type="InterPro" id="IPR020930">
    <property type="entry name" value="Ribosomal_uL5_bac-type"/>
</dbReference>
<proteinExistence type="inferred from homology"/>
<dbReference type="PANTHER" id="PTHR33284:SF1">
    <property type="entry name" value="RIBOSOMAL PROTEIN L25_GLN-TRNA SYNTHETASE, ANTI-CODON-BINDING DOMAIN-CONTAINING PROTEIN"/>
    <property type="match status" value="1"/>
</dbReference>
<dbReference type="STRING" id="1069536.SINU_12685"/>
<comment type="function">
    <text evidence="5">This is one of the proteins that binds to the 5S RNA in the ribosome where it forms part of the central protuberance.</text>
</comment>
<sequence length="208" mass="22291">MATLNAAIRNNYKKSYTKKLRKEGKVPSVVYGKTVGNEGLAVDAQAVDKLFRSEGRNAIINLAIEGKKKYTVMAHDLQFDLLKGNVRHIDFLEINMNEEIDAVVPVILKGAEQVETGDTVLNNQLSELTVRALPNNLPSAIEVDVTKLSIGDSIRISDLAAAAKDYTILGDAEDAIVSLSYGSQETAAPEGETAADTAAEPTSTDAAE</sequence>
<feature type="domain" description="Large ribosomal subunit protein bL25 beta" evidence="8">
    <location>
        <begin position="100"/>
        <end position="179"/>
    </location>
</feature>
<dbReference type="InterPro" id="IPR011035">
    <property type="entry name" value="Ribosomal_bL25/Gln-tRNA_synth"/>
</dbReference>
<comment type="caution">
    <text evidence="9">The sequence shown here is derived from an EMBL/GenBank/DDBJ whole genome shotgun (WGS) entry which is preliminary data.</text>
</comment>
<comment type="subunit">
    <text evidence="5">Part of the 50S ribosomal subunit; part of the 5S rRNA/L5/L18/L25 subcomplex. Contacts the 5S rRNA. Binds to the 5S rRNA independently of L5 and L18.</text>
</comment>
<dbReference type="GO" id="GO:0008097">
    <property type="term" value="F:5S rRNA binding"/>
    <property type="evidence" value="ECO:0007669"/>
    <property type="project" value="InterPro"/>
</dbReference>
<dbReference type="GO" id="GO:0003735">
    <property type="term" value="F:structural constituent of ribosome"/>
    <property type="evidence" value="ECO:0007669"/>
    <property type="project" value="InterPro"/>
</dbReference>
<dbReference type="GO" id="GO:0006412">
    <property type="term" value="P:translation"/>
    <property type="evidence" value="ECO:0007669"/>
    <property type="project" value="UniProtKB-UniRule"/>
</dbReference>
<reference evidence="9 10" key="1">
    <citation type="journal article" date="2011" name="J. Bacteriol.">
        <title>Draft genome sequence of Sporolactobacillus inulinus strain CASD, an efficient D-lactic acid-producing bacterium with high-concentration lactate tolerance capability.</title>
        <authorList>
            <person name="Yu B."/>
            <person name="Su F."/>
            <person name="Wang L."/>
            <person name="Xu K."/>
            <person name="Zhao B."/>
            <person name="Xu P."/>
        </authorList>
    </citation>
    <scope>NUCLEOTIDE SEQUENCE [LARGE SCALE GENOMIC DNA]</scope>
    <source>
        <strain evidence="9 10">CASD</strain>
    </source>
</reference>
<evidence type="ECO:0000256" key="1">
    <source>
        <dbReference type="ARBA" id="ARBA00022730"/>
    </source>
</evidence>
<dbReference type="Gene3D" id="2.170.120.20">
    <property type="entry name" value="Ribosomal protein L25, beta domain"/>
    <property type="match status" value="1"/>
</dbReference>
<evidence type="ECO:0000256" key="4">
    <source>
        <dbReference type="ARBA" id="ARBA00023274"/>
    </source>
</evidence>